<organism evidence="1 2">
    <name type="scientific">Brassica rapa subsp. trilocularis</name>
    <dbReference type="NCBI Taxonomy" id="1813537"/>
    <lineage>
        <taxon>Eukaryota</taxon>
        <taxon>Viridiplantae</taxon>
        <taxon>Streptophyta</taxon>
        <taxon>Embryophyta</taxon>
        <taxon>Tracheophyta</taxon>
        <taxon>Spermatophyta</taxon>
        <taxon>Magnoliopsida</taxon>
        <taxon>eudicotyledons</taxon>
        <taxon>Gunneridae</taxon>
        <taxon>Pentapetalae</taxon>
        <taxon>rosids</taxon>
        <taxon>malvids</taxon>
        <taxon>Brassicales</taxon>
        <taxon>Brassicaceae</taxon>
        <taxon>Brassiceae</taxon>
        <taxon>Brassica</taxon>
    </lineage>
</organism>
<dbReference type="Proteomes" id="UP000823674">
    <property type="component" value="Chromosome A07"/>
</dbReference>
<accession>A0ABQ7KWX5</accession>
<dbReference type="EMBL" id="JADBGQ010000009">
    <property type="protein sequence ID" value="KAG5377571.1"/>
    <property type="molecule type" value="Genomic_DNA"/>
</dbReference>
<protein>
    <submittedName>
        <fullName evidence="1">Uncharacterized protein</fullName>
    </submittedName>
</protein>
<evidence type="ECO:0000313" key="2">
    <source>
        <dbReference type="Proteomes" id="UP000823674"/>
    </source>
</evidence>
<evidence type="ECO:0000313" key="1">
    <source>
        <dbReference type="EMBL" id="KAG5377571.1"/>
    </source>
</evidence>
<gene>
    <name evidence="1" type="primary">A07g500080.1_BraROA</name>
    <name evidence="1" type="ORF">IGI04_025413</name>
</gene>
<name>A0ABQ7KWX5_BRACM</name>
<proteinExistence type="predicted"/>
<keyword evidence="2" id="KW-1185">Reference proteome</keyword>
<comment type="caution">
    <text evidence="1">The sequence shown here is derived from an EMBL/GenBank/DDBJ whole genome shotgun (WGS) entry which is preliminary data.</text>
</comment>
<sequence>MIEALGAHALHYQWLLEARAAATRMAKLRVDINQSFGAALWTSQILSNRGLIGYQRLPSHATMLLVLSFDYVQANKLFC</sequence>
<reference evidence="1 2" key="1">
    <citation type="submission" date="2021-03" db="EMBL/GenBank/DDBJ databases">
        <authorList>
            <person name="King G.J."/>
            <person name="Bancroft I."/>
            <person name="Baten A."/>
            <person name="Bloomfield J."/>
            <person name="Borpatragohain P."/>
            <person name="He Z."/>
            <person name="Irish N."/>
            <person name="Irwin J."/>
            <person name="Liu K."/>
            <person name="Mauleon R.P."/>
            <person name="Moore J."/>
            <person name="Morris R."/>
            <person name="Ostergaard L."/>
            <person name="Wang B."/>
            <person name="Wells R."/>
        </authorList>
    </citation>
    <scope>NUCLEOTIDE SEQUENCE [LARGE SCALE GENOMIC DNA]</scope>
    <source>
        <strain evidence="1">R-o-18</strain>
        <tissue evidence="1">Leaf</tissue>
    </source>
</reference>